<feature type="region of interest" description="Disordered" evidence="4">
    <location>
        <begin position="503"/>
        <end position="543"/>
    </location>
</feature>
<feature type="repeat" description="WD" evidence="3">
    <location>
        <begin position="78"/>
        <end position="122"/>
    </location>
</feature>
<comment type="caution">
    <text evidence="6">The sequence shown here is derived from an EMBL/GenBank/DDBJ whole genome shotgun (WGS) entry which is preliminary data.</text>
</comment>
<dbReference type="InterPro" id="IPR015943">
    <property type="entry name" value="WD40/YVTN_repeat-like_dom_sf"/>
</dbReference>
<dbReference type="PROSITE" id="PS50294">
    <property type="entry name" value="WD_REPEATS_REGION"/>
    <property type="match status" value="3"/>
</dbReference>
<dbReference type="SUPFAM" id="SSF50969">
    <property type="entry name" value="YVTN repeat-like/Quinoprotein amine dehydrogenase"/>
    <property type="match status" value="1"/>
</dbReference>
<dbReference type="InterPro" id="IPR019775">
    <property type="entry name" value="WD40_repeat_CS"/>
</dbReference>
<dbReference type="Proteomes" id="UP000280296">
    <property type="component" value="Unassembled WGS sequence"/>
</dbReference>
<dbReference type="PANTHER" id="PTHR19879:SF9">
    <property type="entry name" value="TRANSCRIPTION INITIATION FACTOR TFIID SUBUNIT 5"/>
    <property type="match status" value="1"/>
</dbReference>
<dbReference type="SMART" id="SM00228">
    <property type="entry name" value="PDZ"/>
    <property type="match status" value="1"/>
</dbReference>
<dbReference type="InterPro" id="IPR001680">
    <property type="entry name" value="WD40_rpt"/>
</dbReference>
<dbReference type="InterPro" id="IPR036034">
    <property type="entry name" value="PDZ_sf"/>
</dbReference>
<evidence type="ECO:0000256" key="1">
    <source>
        <dbReference type="ARBA" id="ARBA00022574"/>
    </source>
</evidence>
<name>A0A432MF92_9BACT</name>
<gene>
    <name evidence="6" type="ORF">TsocGM_19820</name>
</gene>
<evidence type="ECO:0000256" key="4">
    <source>
        <dbReference type="SAM" id="MobiDB-lite"/>
    </source>
</evidence>
<feature type="region of interest" description="Disordered" evidence="4">
    <location>
        <begin position="847"/>
        <end position="891"/>
    </location>
</feature>
<dbReference type="PANTHER" id="PTHR19879">
    <property type="entry name" value="TRANSCRIPTION INITIATION FACTOR TFIID"/>
    <property type="match status" value="1"/>
</dbReference>
<dbReference type="InterPro" id="IPR011044">
    <property type="entry name" value="Quino_amine_DH_bsu"/>
</dbReference>
<protein>
    <recommendedName>
        <fullName evidence="5">PDZ domain-containing protein</fullName>
    </recommendedName>
</protein>
<feature type="region of interest" description="Disordered" evidence="4">
    <location>
        <begin position="1"/>
        <end position="42"/>
    </location>
</feature>
<evidence type="ECO:0000313" key="6">
    <source>
        <dbReference type="EMBL" id="RUL84672.1"/>
    </source>
</evidence>
<dbReference type="EMBL" id="RYZH01000046">
    <property type="protein sequence ID" value="RUL84672.1"/>
    <property type="molecule type" value="Genomic_DNA"/>
</dbReference>
<evidence type="ECO:0000259" key="5">
    <source>
        <dbReference type="SMART" id="SM00228"/>
    </source>
</evidence>
<keyword evidence="7" id="KW-1185">Reference proteome</keyword>
<feature type="repeat" description="WD" evidence="3">
    <location>
        <begin position="201"/>
        <end position="243"/>
    </location>
</feature>
<feature type="compositionally biased region" description="Basic and acidic residues" evidence="4">
    <location>
        <begin position="869"/>
        <end position="880"/>
    </location>
</feature>
<dbReference type="PRINTS" id="PR00320">
    <property type="entry name" value="GPROTEINBRPT"/>
</dbReference>
<dbReference type="SMART" id="SM00320">
    <property type="entry name" value="WD40"/>
    <property type="match status" value="6"/>
</dbReference>
<dbReference type="InterPro" id="IPR020472">
    <property type="entry name" value="WD40_PAC1"/>
</dbReference>
<dbReference type="Gene3D" id="2.130.10.10">
    <property type="entry name" value="YVTN repeat-like/Quinoprotein amine dehydrogenase"/>
    <property type="match status" value="3"/>
</dbReference>
<feature type="compositionally biased region" description="Basic and acidic residues" evidence="4">
    <location>
        <begin position="512"/>
        <end position="539"/>
    </location>
</feature>
<dbReference type="Pfam" id="PF00400">
    <property type="entry name" value="WD40"/>
    <property type="match status" value="3"/>
</dbReference>
<feature type="compositionally biased region" description="Pro residues" evidence="4">
    <location>
        <begin position="13"/>
        <end position="37"/>
    </location>
</feature>
<dbReference type="SUPFAM" id="SSF82171">
    <property type="entry name" value="DPP6 N-terminal domain-like"/>
    <property type="match status" value="1"/>
</dbReference>
<organism evidence="6 7">
    <name type="scientific">Tautonia sociabilis</name>
    <dbReference type="NCBI Taxonomy" id="2080755"/>
    <lineage>
        <taxon>Bacteria</taxon>
        <taxon>Pseudomonadati</taxon>
        <taxon>Planctomycetota</taxon>
        <taxon>Planctomycetia</taxon>
        <taxon>Isosphaerales</taxon>
        <taxon>Isosphaeraceae</taxon>
        <taxon>Tautonia</taxon>
    </lineage>
</organism>
<reference evidence="6 7" key="1">
    <citation type="submission" date="2018-12" db="EMBL/GenBank/DDBJ databases">
        <authorList>
            <person name="Toschakov S.V."/>
        </authorList>
    </citation>
    <scope>NUCLEOTIDE SEQUENCE [LARGE SCALE GENOMIC DNA]</scope>
    <source>
        <strain evidence="6 7">GM2012</strain>
    </source>
</reference>
<accession>A0A432MF92</accession>
<dbReference type="InterPro" id="IPR001478">
    <property type="entry name" value="PDZ"/>
</dbReference>
<keyword evidence="2" id="KW-0677">Repeat</keyword>
<feature type="compositionally biased region" description="Low complexity" evidence="4">
    <location>
        <begin position="1285"/>
        <end position="1295"/>
    </location>
</feature>
<feature type="domain" description="PDZ" evidence="5">
    <location>
        <begin position="675"/>
        <end position="748"/>
    </location>
</feature>
<sequence>MFRPIEDATVFQPSPPPDGPRPSLPGDPAEAPRPAPGRRPGSRAPALLLGWLTLIGVPAIARQATTPDPTDPRPVVDARGHSGEIRELLFHQDDEGTLLLLSAGEDKVVRVWNLTDGRPSLSRTLRPRLYRGQAGAIFAMARSAPDDDGQSLLAVAGYGVRANPGEITLFRFPGVEDPGTGDVVTVLPEGYRNLRISPGGPAGHFNLVNDLEFLPGSRRFLASASSDGTVRLWDLQDLQAPKTSVVLRDDRAITDPRDLLEGDSPHVVEIAFSPDGTRLISCSSFDDSREQVGTIRLWDVSEPTRPRLIQAVRNPQRSGRSGGAFTQPHCLAFSPDGRWAFIGQENGLLLRFDVTDAGLANRVVCSTGADQGPIEALSCVEAEGLPGPRLLTSIIEGDFPDQSTLPPLDCRIELRDASDPLAPAVEIGRTRGRVRACAVTPDGRFAVVAGGDRQRITLLPLDRAAPAEGPAIDRRPITLSGLGGAIWDLRWSEDSGTIAFSRARPGAPGDSPRYEGFRLDGDFERDPDRLGPIEPRDAPRGPVATAQGGRLVVRPFSTYVVAVGLPGFDPRNPDPSRLWAAIRLDPSRDGRWWSYSVLPDPTGNRSEVIAVGCDFGVRIFGIPEQGEQCPRLRALEGHSGPVLAMAPSPDGRWLATGSADQTIRLWSLAEADRPPPLGAGLRSLSPDGRSLPWKVESVAAGSFAAKAGLRPGDRITVAGLGGRPLDDVTRVIEAKAGDRLDFQVERDGEGAEPVILQLGTSKRDQPDLSIFPAEDGEWIAWTEPGYYQTSIEGDSRYLVWHRNRSTQGGRTDAAPFRAYEDRFRRPAVLTRLIQTASLPDALGQALVRPSPLFNDPGDDRPLQTPPQPDEPKPEEPKPDEPNQVPVATTPPPWPEVWVAPIIGGGSSPVPDAELVSPDPELRLELTVAAPSTQDFGAESLPIRRVRVFADTYLVQEIEVGPDDLPLERVGEAQAIPVPLIPGRQTIWVELEDLEGNRTPRGRSFSVSFEPRTPDEPRAWVVSLGIERFGSSAFSPIRFAEDDAREVLNSIADRCASDGFEGDRIHPLPLLVGEDATAGGLANALSGILESPSGPGPARGDSVFVFVNSHFIDFGGDRGSRLLGVDADAGADEASGTGMIAAAELSRTLGEMVAQGCRVVLLLDAVHPETPPSRRPNALMEWVRDLIARRRVVVVLASNSGPSFYDGSSGHGVFARGLLALLDGETADALPYRYQDDGSPPILTIGDLAELLPIAVKAENDRQQVGIYLPDLNPNNPAFGPPTPPEAVEVAAGGSD</sequence>
<reference evidence="6 7" key="2">
    <citation type="submission" date="2019-01" db="EMBL/GenBank/DDBJ databases">
        <title>Tautonia sociabilis, a novel thermotolerant planctomycete of Isosphaeraceae family, isolated from a 4000 m deep subterranean habitat.</title>
        <authorList>
            <person name="Kovaleva O.L."/>
            <person name="Elcheninov A.G."/>
            <person name="Van Heerden E."/>
            <person name="Toshchakov S.V."/>
            <person name="Novikov A."/>
            <person name="Bonch-Osmolovskaya E.A."/>
            <person name="Kublanov I.V."/>
        </authorList>
    </citation>
    <scope>NUCLEOTIDE SEQUENCE [LARGE SCALE GENOMIC DNA]</scope>
    <source>
        <strain evidence="6 7">GM2012</strain>
    </source>
</reference>
<evidence type="ECO:0000256" key="3">
    <source>
        <dbReference type="PROSITE-ProRule" id="PRU00221"/>
    </source>
</evidence>
<feature type="region of interest" description="Disordered" evidence="4">
    <location>
        <begin position="1272"/>
        <end position="1295"/>
    </location>
</feature>
<evidence type="ECO:0000313" key="7">
    <source>
        <dbReference type="Proteomes" id="UP000280296"/>
    </source>
</evidence>
<dbReference type="PROSITE" id="PS00678">
    <property type="entry name" value="WD_REPEATS_1"/>
    <property type="match status" value="2"/>
</dbReference>
<evidence type="ECO:0000256" key="2">
    <source>
        <dbReference type="ARBA" id="ARBA00022737"/>
    </source>
</evidence>
<proteinExistence type="predicted"/>
<dbReference type="SUPFAM" id="SSF50978">
    <property type="entry name" value="WD40 repeat-like"/>
    <property type="match status" value="1"/>
</dbReference>
<dbReference type="InterPro" id="IPR036322">
    <property type="entry name" value="WD40_repeat_dom_sf"/>
</dbReference>
<keyword evidence="1 3" id="KW-0853">WD repeat</keyword>
<feature type="repeat" description="WD" evidence="3">
    <location>
        <begin position="635"/>
        <end position="668"/>
    </location>
</feature>
<dbReference type="Gene3D" id="2.30.42.10">
    <property type="match status" value="1"/>
</dbReference>
<dbReference type="PROSITE" id="PS50082">
    <property type="entry name" value="WD_REPEATS_2"/>
    <property type="match status" value="3"/>
</dbReference>